<evidence type="ECO:0000256" key="3">
    <source>
        <dbReference type="ARBA" id="ARBA00022989"/>
    </source>
</evidence>
<name>A0A0C3MLP6_9AGAM</name>
<feature type="transmembrane region" description="Helical" evidence="6">
    <location>
        <begin position="209"/>
        <end position="230"/>
    </location>
</feature>
<keyword evidence="2 6" id="KW-0812">Transmembrane</keyword>
<reference evidence="8" key="2">
    <citation type="submission" date="2015-01" db="EMBL/GenBank/DDBJ databases">
        <title>Evolutionary Origins and Diversification of the Mycorrhizal Mutualists.</title>
        <authorList>
            <consortium name="DOE Joint Genome Institute"/>
            <consortium name="Mycorrhizal Genomics Consortium"/>
            <person name="Kohler A."/>
            <person name="Kuo A."/>
            <person name="Nagy L.G."/>
            <person name="Floudas D."/>
            <person name="Copeland A."/>
            <person name="Barry K.W."/>
            <person name="Cichocki N."/>
            <person name="Veneault-Fourrey C."/>
            <person name="LaButti K."/>
            <person name="Lindquist E.A."/>
            <person name="Lipzen A."/>
            <person name="Lundell T."/>
            <person name="Morin E."/>
            <person name="Murat C."/>
            <person name="Riley R."/>
            <person name="Ohm R."/>
            <person name="Sun H."/>
            <person name="Tunlid A."/>
            <person name="Henrissat B."/>
            <person name="Grigoriev I.V."/>
            <person name="Hibbett D.S."/>
            <person name="Martin F."/>
        </authorList>
    </citation>
    <scope>NUCLEOTIDE SEQUENCE [LARGE SCALE GENOMIC DNA]</scope>
    <source>
        <strain evidence="8">MUT 4182</strain>
    </source>
</reference>
<dbReference type="Proteomes" id="UP000054248">
    <property type="component" value="Unassembled WGS sequence"/>
</dbReference>
<keyword evidence="4 6" id="KW-0472">Membrane</keyword>
<feature type="compositionally biased region" description="Basic residues" evidence="5">
    <location>
        <begin position="666"/>
        <end position="676"/>
    </location>
</feature>
<keyword evidence="8" id="KW-1185">Reference proteome</keyword>
<evidence type="ECO:0000256" key="4">
    <source>
        <dbReference type="ARBA" id="ARBA00023136"/>
    </source>
</evidence>
<evidence type="ECO:0000313" key="8">
    <source>
        <dbReference type="Proteomes" id="UP000054248"/>
    </source>
</evidence>
<dbReference type="SUPFAM" id="SSF103473">
    <property type="entry name" value="MFS general substrate transporter"/>
    <property type="match status" value="2"/>
</dbReference>
<dbReference type="OrthoDB" id="3026777at2759"/>
<feature type="transmembrane region" description="Helical" evidence="6">
    <location>
        <begin position="433"/>
        <end position="453"/>
    </location>
</feature>
<dbReference type="PANTHER" id="PTHR23507">
    <property type="entry name" value="ZGC:174356"/>
    <property type="match status" value="1"/>
</dbReference>
<feature type="compositionally biased region" description="Basic and acidic residues" evidence="5">
    <location>
        <begin position="341"/>
        <end position="356"/>
    </location>
</feature>
<feature type="compositionally biased region" description="Polar residues" evidence="5">
    <location>
        <begin position="1"/>
        <end position="18"/>
    </location>
</feature>
<proteinExistence type="predicted"/>
<sequence>MATTILNSPQPPGQQIHTEPTERDALLPRPANSTRTGANSDSRQNTRHPFFKPNPYWVVPFWLLACFSRGMTLAPRVEVYTHLACAAYEHQLHRHPHSELEPSPPPFSLTSASPLSDLATFPSWHAYGVTETFLFVTNNQTTGSVSASRRGHEDKVISRGPSKACLTDPTVQQYAARLQTVVILIMGTLSALTTGWWGGISDRLGRTKVMAIGLLGYLFTDFMFVVVARNARWLVPFGGHHILVLGPIMEGLAGGFTTVTAAVNSYVSDVTAHGSRSNAFSRMQGILFIGVAAGPAFSSILLKWTTPDILVIFTVSLLISLVNAFYAMFLMPESLTDEIKEERERKRKADREDHLATHPSQAAPHQSWWARIKAWLAGFVEPLALFLPQGNDWRLTLVGIAFFTCFLTVGLYPLKLLYAEHRFGWTSVEMGSYLTIIGALRAAHLLVIIPTAIKLFKPVHPATDAADSTTPADISTLASSVPPEIFAAAPGSPASTSFKSTGTPASSRQSTPKPGVPLKVSEATGPSLSKQMLADIRFDLNLARLSLAIDAVGYVLVVFFSKSSSEAFVLVTLLSAFGGGSAPAMQSASLCLLKNPSEDSGKLFGAFSMIQAVAAFIISPLLFGLMYSETVRTFPEAMFLCGGILLAFSCISLLFVRPALPIKKKKRPIRRGRSTRTKALSGSRTRTGFVRHQAGPSGLSQSLPTGYGTEDEV</sequence>
<evidence type="ECO:0000256" key="1">
    <source>
        <dbReference type="ARBA" id="ARBA00004141"/>
    </source>
</evidence>
<feature type="compositionally biased region" description="Polar residues" evidence="5">
    <location>
        <begin position="493"/>
        <end position="512"/>
    </location>
</feature>
<keyword evidence="3 6" id="KW-1133">Transmembrane helix</keyword>
<comment type="subcellular location">
    <subcellularLocation>
        <location evidence="1">Membrane</location>
        <topology evidence="1">Multi-pass membrane protein</topology>
    </subcellularLocation>
</comment>
<dbReference type="PANTHER" id="PTHR23507:SF1">
    <property type="entry name" value="FI18259P1-RELATED"/>
    <property type="match status" value="1"/>
</dbReference>
<dbReference type="GO" id="GO:0022857">
    <property type="term" value="F:transmembrane transporter activity"/>
    <property type="evidence" value="ECO:0007669"/>
    <property type="project" value="InterPro"/>
</dbReference>
<dbReference type="Gene3D" id="1.20.1250.20">
    <property type="entry name" value="MFS general substrate transporter like domains"/>
    <property type="match status" value="2"/>
</dbReference>
<evidence type="ECO:0000313" key="7">
    <source>
        <dbReference type="EMBL" id="KIO34617.1"/>
    </source>
</evidence>
<feature type="transmembrane region" description="Helical" evidence="6">
    <location>
        <begin position="637"/>
        <end position="660"/>
    </location>
</feature>
<gene>
    <name evidence="7" type="ORF">M407DRAFT_16586</name>
</gene>
<reference evidence="7 8" key="1">
    <citation type="submission" date="2014-04" db="EMBL/GenBank/DDBJ databases">
        <authorList>
            <consortium name="DOE Joint Genome Institute"/>
            <person name="Kuo A."/>
            <person name="Girlanda M."/>
            <person name="Perotto S."/>
            <person name="Kohler A."/>
            <person name="Nagy L.G."/>
            <person name="Floudas D."/>
            <person name="Copeland A."/>
            <person name="Barry K.W."/>
            <person name="Cichocki N."/>
            <person name="Veneault-Fourrey C."/>
            <person name="LaButti K."/>
            <person name="Lindquist E.A."/>
            <person name="Lipzen A."/>
            <person name="Lundell T."/>
            <person name="Morin E."/>
            <person name="Murat C."/>
            <person name="Sun H."/>
            <person name="Tunlid A."/>
            <person name="Henrissat B."/>
            <person name="Grigoriev I.V."/>
            <person name="Hibbett D.S."/>
            <person name="Martin F."/>
            <person name="Nordberg H.P."/>
            <person name="Cantor M.N."/>
            <person name="Hua S.X."/>
        </authorList>
    </citation>
    <scope>NUCLEOTIDE SEQUENCE [LARGE SCALE GENOMIC DNA]</scope>
    <source>
        <strain evidence="7 8">MUT 4182</strain>
    </source>
</reference>
<feature type="transmembrane region" description="Helical" evidence="6">
    <location>
        <begin position="283"/>
        <end position="302"/>
    </location>
</feature>
<evidence type="ECO:0000256" key="6">
    <source>
        <dbReference type="SAM" id="Phobius"/>
    </source>
</evidence>
<feature type="transmembrane region" description="Helical" evidence="6">
    <location>
        <begin position="567"/>
        <end position="592"/>
    </location>
</feature>
<feature type="region of interest" description="Disordered" evidence="5">
    <location>
        <begin position="491"/>
        <end position="523"/>
    </location>
</feature>
<accession>A0A0C3MLP6</accession>
<organism evidence="7 8">
    <name type="scientific">Tulasnella calospora MUT 4182</name>
    <dbReference type="NCBI Taxonomy" id="1051891"/>
    <lineage>
        <taxon>Eukaryota</taxon>
        <taxon>Fungi</taxon>
        <taxon>Dikarya</taxon>
        <taxon>Basidiomycota</taxon>
        <taxon>Agaricomycotina</taxon>
        <taxon>Agaricomycetes</taxon>
        <taxon>Cantharellales</taxon>
        <taxon>Tulasnellaceae</taxon>
        <taxon>Tulasnella</taxon>
    </lineage>
</organism>
<feature type="region of interest" description="Disordered" evidence="5">
    <location>
        <begin position="1"/>
        <end position="47"/>
    </location>
</feature>
<dbReference type="InterPro" id="IPR036259">
    <property type="entry name" value="MFS_trans_sf"/>
</dbReference>
<evidence type="ECO:0008006" key="9">
    <source>
        <dbReference type="Google" id="ProtNLM"/>
    </source>
</evidence>
<feature type="transmembrane region" description="Helical" evidence="6">
    <location>
        <begin position="242"/>
        <end position="263"/>
    </location>
</feature>
<dbReference type="AlphaFoldDB" id="A0A0C3MLP6"/>
<dbReference type="HOGENOM" id="CLU_017517_1_0_1"/>
<dbReference type="EMBL" id="KN822942">
    <property type="protein sequence ID" value="KIO34617.1"/>
    <property type="molecule type" value="Genomic_DNA"/>
</dbReference>
<dbReference type="GO" id="GO:0016020">
    <property type="term" value="C:membrane"/>
    <property type="evidence" value="ECO:0007669"/>
    <property type="project" value="UniProtKB-SubCell"/>
</dbReference>
<feature type="region of interest" description="Disordered" evidence="5">
    <location>
        <begin position="666"/>
        <end position="713"/>
    </location>
</feature>
<feature type="region of interest" description="Disordered" evidence="5">
    <location>
        <begin position="341"/>
        <end position="362"/>
    </location>
</feature>
<feature type="transmembrane region" description="Helical" evidence="6">
    <location>
        <begin position="178"/>
        <end position="197"/>
    </location>
</feature>
<evidence type="ECO:0000256" key="2">
    <source>
        <dbReference type="ARBA" id="ARBA00022692"/>
    </source>
</evidence>
<feature type="compositionally biased region" description="Polar residues" evidence="5">
    <location>
        <begin position="677"/>
        <end position="686"/>
    </location>
</feature>
<dbReference type="InterPro" id="IPR011701">
    <property type="entry name" value="MFS"/>
</dbReference>
<feature type="transmembrane region" description="Helical" evidence="6">
    <location>
        <begin position="604"/>
        <end position="625"/>
    </location>
</feature>
<feature type="transmembrane region" description="Helical" evidence="6">
    <location>
        <begin position="542"/>
        <end position="561"/>
    </location>
</feature>
<feature type="transmembrane region" description="Helical" evidence="6">
    <location>
        <begin position="309"/>
        <end position="329"/>
    </location>
</feature>
<protein>
    <recommendedName>
        <fullName evidence="9">Major facilitator superfamily (MFS) profile domain-containing protein</fullName>
    </recommendedName>
</protein>
<dbReference type="Pfam" id="PF07690">
    <property type="entry name" value="MFS_1"/>
    <property type="match status" value="1"/>
</dbReference>
<feature type="transmembrane region" description="Helical" evidence="6">
    <location>
        <begin position="395"/>
        <end position="413"/>
    </location>
</feature>
<evidence type="ECO:0000256" key="5">
    <source>
        <dbReference type="SAM" id="MobiDB-lite"/>
    </source>
</evidence>
<feature type="compositionally biased region" description="Polar residues" evidence="5">
    <location>
        <begin position="31"/>
        <end position="43"/>
    </location>
</feature>